<accession>A0A228HP40</accession>
<dbReference type="OrthoDB" id="9034791at2"/>
<reference evidence="1 2" key="2">
    <citation type="submission" date="2017-08" db="EMBL/GenBank/DDBJ databases">
        <title>WGS of novel Burkholderia cepaca complex species.</title>
        <authorList>
            <person name="Lipuma J."/>
            <person name="Spilker T."/>
        </authorList>
    </citation>
    <scope>NUCLEOTIDE SEQUENCE [LARGE SCALE GENOMIC DNA]</scope>
    <source>
        <strain evidence="1 2">AU17325</strain>
    </source>
</reference>
<proteinExistence type="predicted"/>
<sequence length="147" mass="16733">MQGKSLFLDRAVSRSHDWAPRFPALSMACREAGSISHGRQVVVAAADEDGIRCTFFTNLGAVLEFSATWAELERARTWWHFVRQWNFWIVDQPDSMQRIFTRAPSDERTVTVIPTTVSRHDTDDYLRYLARAEAAARSTVVWSPATA</sequence>
<dbReference type="EMBL" id="NKFA01000042">
    <property type="protein sequence ID" value="OXI31944.1"/>
    <property type="molecule type" value="Genomic_DNA"/>
</dbReference>
<name>A0A228HP40_9BURK</name>
<protein>
    <submittedName>
        <fullName evidence="1">Uncharacterized protein</fullName>
    </submittedName>
</protein>
<gene>
    <name evidence="1" type="ORF">CFB84_41590</name>
</gene>
<evidence type="ECO:0000313" key="2">
    <source>
        <dbReference type="Proteomes" id="UP000214600"/>
    </source>
</evidence>
<organism evidence="1 2">
    <name type="scientific">Burkholderia aenigmatica</name>
    <dbReference type="NCBI Taxonomy" id="2015348"/>
    <lineage>
        <taxon>Bacteria</taxon>
        <taxon>Pseudomonadati</taxon>
        <taxon>Pseudomonadota</taxon>
        <taxon>Betaproteobacteria</taxon>
        <taxon>Burkholderiales</taxon>
        <taxon>Burkholderiaceae</taxon>
        <taxon>Burkholderia</taxon>
        <taxon>Burkholderia cepacia complex</taxon>
    </lineage>
</organism>
<dbReference type="AlphaFoldDB" id="A0A228HP40"/>
<reference evidence="2" key="1">
    <citation type="submission" date="2017-06" db="EMBL/GenBank/DDBJ databases">
        <authorList>
            <person name="LiPuma J."/>
            <person name="Spilker T."/>
        </authorList>
    </citation>
    <scope>NUCLEOTIDE SEQUENCE [LARGE SCALE GENOMIC DNA]</scope>
    <source>
        <strain evidence="2">AU17325</strain>
    </source>
</reference>
<evidence type="ECO:0000313" key="1">
    <source>
        <dbReference type="EMBL" id="OXI31944.1"/>
    </source>
</evidence>
<comment type="caution">
    <text evidence="1">The sequence shown here is derived from an EMBL/GenBank/DDBJ whole genome shotgun (WGS) entry which is preliminary data.</text>
</comment>
<dbReference type="Proteomes" id="UP000214600">
    <property type="component" value="Unassembled WGS sequence"/>
</dbReference>